<dbReference type="AlphaFoldDB" id="A0A1I0F6X8"/>
<evidence type="ECO:0000256" key="1">
    <source>
        <dbReference type="ARBA" id="ARBA00022448"/>
    </source>
</evidence>
<keyword evidence="4" id="KW-0808">Transferase</keyword>
<dbReference type="PANTHER" id="PTHR34581">
    <property type="entry name" value="PTS SYSTEM N,N'-DIACETYLCHITOBIOSE-SPECIFIC EIIB COMPONENT"/>
    <property type="match status" value="1"/>
</dbReference>
<evidence type="ECO:0000256" key="5">
    <source>
        <dbReference type="ARBA" id="ARBA00022683"/>
    </source>
</evidence>
<keyword evidence="3" id="KW-0762">Sugar transport</keyword>
<evidence type="ECO:0000313" key="9">
    <source>
        <dbReference type="EMBL" id="SET53722.1"/>
    </source>
</evidence>
<dbReference type="PANTHER" id="PTHR34581:SF2">
    <property type="entry name" value="PTS SYSTEM N,N'-DIACETYLCHITOBIOSE-SPECIFIC EIIB COMPONENT"/>
    <property type="match status" value="1"/>
</dbReference>
<dbReference type="InterPro" id="IPR013012">
    <property type="entry name" value="PTS_EIIB_3"/>
</dbReference>
<feature type="domain" description="PTS EIIB type-3" evidence="8">
    <location>
        <begin position="1"/>
        <end position="104"/>
    </location>
</feature>
<dbReference type="CDD" id="cd05564">
    <property type="entry name" value="PTS_IIB_chitobiose_lichenan"/>
    <property type="match status" value="1"/>
</dbReference>
<dbReference type="RefSeq" id="WP_093322104.1">
    <property type="nucleotide sequence ID" value="NZ_FOHV01000036.1"/>
</dbReference>
<dbReference type="Gene3D" id="3.40.50.2300">
    <property type="match status" value="1"/>
</dbReference>
<dbReference type="OrthoDB" id="9808134at2"/>
<accession>A0A1I0F6X8</accession>
<dbReference type="EMBL" id="FOHV01000036">
    <property type="protein sequence ID" value="SET53722.1"/>
    <property type="molecule type" value="Genomic_DNA"/>
</dbReference>
<protein>
    <submittedName>
        <fullName evidence="9">PTS system, cellobiose-specific IIB component</fullName>
    </submittedName>
</protein>
<feature type="modified residue" description="Phosphocysteine; by EIIA" evidence="7">
    <location>
        <position position="8"/>
    </location>
</feature>
<dbReference type="InterPro" id="IPR003501">
    <property type="entry name" value="PTS_EIIB_2/3"/>
</dbReference>
<proteinExistence type="predicted"/>
<evidence type="ECO:0000259" key="8">
    <source>
        <dbReference type="PROSITE" id="PS51100"/>
    </source>
</evidence>
<dbReference type="Proteomes" id="UP000242642">
    <property type="component" value="Unassembled WGS sequence"/>
</dbReference>
<evidence type="ECO:0000313" key="10">
    <source>
        <dbReference type="Proteomes" id="UP000242642"/>
    </source>
</evidence>
<evidence type="ECO:0000256" key="2">
    <source>
        <dbReference type="ARBA" id="ARBA00022553"/>
    </source>
</evidence>
<keyword evidence="10" id="KW-1185">Reference proteome</keyword>
<dbReference type="GO" id="GO:0008982">
    <property type="term" value="F:protein-N(PI)-phosphohistidine-sugar phosphotransferase activity"/>
    <property type="evidence" value="ECO:0007669"/>
    <property type="project" value="InterPro"/>
</dbReference>
<dbReference type="InterPro" id="IPR051819">
    <property type="entry name" value="PTS_sugar-specific_EIIB"/>
</dbReference>
<dbReference type="GO" id="GO:0009401">
    <property type="term" value="P:phosphoenolpyruvate-dependent sugar phosphotransferase system"/>
    <property type="evidence" value="ECO:0007669"/>
    <property type="project" value="UniProtKB-KW"/>
</dbReference>
<evidence type="ECO:0000256" key="3">
    <source>
        <dbReference type="ARBA" id="ARBA00022597"/>
    </source>
</evidence>
<dbReference type="PROSITE" id="PS51100">
    <property type="entry name" value="PTS_EIIB_TYPE_3"/>
    <property type="match status" value="1"/>
</dbReference>
<gene>
    <name evidence="9" type="ORF">SAMN02583745_02668</name>
</gene>
<dbReference type="GO" id="GO:0016301">
    <property type="term" value="F:kinase activity"/>
    <property type="evidence" value="ECO:0007669"/>
    <property type="project" value="UniProtKB-KW"/>
</dbReference>
<keyword evidence="6" id="KW-0418">Kinase</keyword>
<dbReference type="Pfam" id="PF02302">
    <property type="entry name" value="PTS_IIB"/>
    <property type="match status" value="1"/>
</dbReference>
<sequence length="107" mass="11849">MKHIYLFCSAGMSTNMLVTKMKLAAKEQHLTIHICAFSESLISTKAEDADIILLGPQIRYLLDDISHNYPNKPIAVIDASIYAKLDGKALLESALAKIDEINVMTKN</sequence>
<dbReference type="InterPro" id="IPR036095">
    <property type="entry name" value="PTS_EIIB-like_sf"/>
</dbReference>
<evidence type="ECO:0000256" key="6">
    <source>
        <dbReference type="ARBA" id="ARBA00022777"/>
    </source>
</evidence>
<dbReference type="STRING" id="1123402.SAMN02583745_02668"/>
<keyword evidence="1" id="KW-0813">Transport</keyword>
<organism evidence="9 10">
    <name type="scientific">Thorsellia anophelis DSM 18579</name>
    <dbReference type="NCBI Taxonomy" id="1123402"/>
    <lineage>
        <taxon>Bacteria</taxon>
        <taxon>Pseudomonadati</taxon>
        <taxon>Pseudomonadota</taxon>
        <taxon>Gammaproteobacteria</taxon>
        <taxon>Enterobacterales</taxon>
        <taxon>Thorselliaceae</taxon>
        <taxon>Thorsellia</taxon>
    </lineage>
</organism>
<evidence type="ECO:0000256" key="4">
    <source>
        <dbReference type="ARBA" id="ARBA00022679"/>
    </source>
</evidence>
<evidence type="ECO:0000256" key="7">
    <source>
        <dbReference type="PROSITE-ProRule" id="PRU00423"/>
    </source>
</evidence>
<dbReference type="SUPFAM" id="SSF52794">
    <property type="entry name" value="PTS system IIB component-like"/>
    <property type="match status" value="1"/>
</dbReference>
<keyword evidence="2" id="KW-0597">Phosphoprotein</keyword>
<reference evidence="10" key="1">
    <citation type="submission" date="2016-10" db="EMBL/GenBank/DDBJ databases">
        <authorList>
            <person name="Varghese N."/>
            <person name="Submissions S."/>
        </authorList>
    </citation>
    <scope>NUCLEOTIDE SEQUENCE [LARGE SCALE GENOMIC DNA]</scope>
    <source>
        <strain evidence="10">DSM 18579</strain>
    </source>
</reference>
<keyword evidence="5" id="KW-0598">Phosphotransferase system</keyword>
<name>A0A1I0F6X8_9GAMM</name>